<gene>
    <name evidence="1" type="ORF">MM59RIKEN_08000</name>
</gene>
<accession>A0A810QCY5</accession>
<dbReference type="KEGG" id="pfaa:MM59RIKEN_08000"/>
<reference evidence="1" key="1">
    <citation type="submission" date="2020-09" db="EMBL/GenBank/DDBJ databases">
        <title>New species isolated from human feces.</title>
        <authorList>
            <person name="Kitahara M."/>
            <person name="Shigeno Y."/>
            <person name="Shime M."/>
            <person name="Matsumoto Y."/>
            <person name="Nakamura S."/>
            <person name="Motooka D."/>
            <person name="Fukuoka S."/>
            <person name="Nishikawa H."/>
            <person name="Benno Y."/>
        </authorList>
    </citation>
    <scope>NUCLEOTIDE SEQUENCE</scope>
    <source>
        <strain evidence="1">MM59</strain>
    </source>
</reference>
<keyword evidence="2" id="KW-1185">Reference proteome</keyword>
<sequence length="40" mass="4643">MEENLDCFQKALIYLKTKRLEQLGVTAEITVTKVEKDDND</sequence>
<dbReference type="EMBL" id="AP023420">
    <property type="protein sequence ID" value="BCK83481.1"/>
    <property type="molecule type" value="Genomic_DNA"/>
</dbReference>
<dbReference type="RefSeq" id="WP_283093701.1">
    <property type="nucleotide sequence ID" value="NZ_AP023420.1"/>
</dbReference>
<proteinExistence type="predicted"/>
<name>A0A810QCY5_9FIRM</name>
<dbReference type="AlphaFoldDB" id="A0A810QCY5"/>
<evidence type="ECO:0000313" key="1">
    <source>
        <dbReference type="EMBL" id="BCK83481.1"/>
    </source>
</evidence>
<dbReference type="Proteomes" id="UP000679848">
    <property type="component" value="Chromosome"/>
</dbReference>
<evidence type="ECO:0000313" key="2">
    <source>
        <dbReference type="Proteomes" id="UP000679848"/>
    </source>
</evidence>
<organism evidence="1 2">
    <name type="scientific">Pusillibacter faecalis</name>
    <dbReference type="NCBI Taxonomy" id="2714358"/>
    <lineage>
        <taxon>Bacteria</taxon>
        <taxon>Bacillati</taxon>
        <taxon>Bacillota</taxon>
        <taxon>Clostridia</taxon>
        <taxon>Eubacteriales</taxon>
        <taxon>Oscillospiraceae</taxon>
        <taxon>Pusillibacter</taxon>
    </lineage>
</organism>
<protein>
    <submittedName>
        <fullName evidence="1">Uncharacterized protein</fullName>
    </submittedName>
</protein>